<dbReference type="HOGENOM" id="CLU_066192_17_8_12"/>
<dbReference type="GO" id="GO:0005829">
    <property type="term" value="C:cytosol"/>
    <property type="evidence" value="ECO:0007669"/>
    <property type="project" value="TreeGrafter"/>
</dbReference>
<dbReference type="GO" id="GO:0003677">
    <property type="term" value="F:DNA binding"/>
    <property type="evidence" value="ECO:0007669"/>
    <property type="project" value="UniProtKB-KW"/>
</dbReference>
<dbReference type="Pfam" id="PF13560">
    <property type="entry name" value="HTH_31"/>
    <property type="match status" value="1"/>
</dbReference>
<dbReference type="Gene3D" id="1.10.260.40">
    <property type="entry name" value="lambda repressor-like DNA-binding domains"/>
    <property type="match status" value="1"/>
</dbReference>
<dbReference type="RefSeq" id="WP_013255955.1">
    <property type="nucleotide sequence ID" value="NC_014364.1"/>
</dbReference>
<name>E1R2D6_SEDSS</name>
<protein>
    <submittedName>
        <fullName evidence="3">Transcriptional regulator, XRE family</fullName>
    </submittedName>
</protein>
<gene>
    <name evidence="3" type="ordered locus">Spirs_3407</name>
</gene>
<keyword evidence="1" id="KW-0238">DNA-binding</keyword>
<dbReference type="InterPro" id="IPR001387">
    <property type="entry name" value="Cro/C1-type_HTH"/>
</dbReference>
<dbReference type="OrthoDB" id="362920at2"/>
<dbReference type="eggNOG" id="COG1396">
    <property type="taxonomic scope" value="Bacteria"/>
</dbReference>
<dbReference type="CDD" id="cd00093">
    <property type="entry name" value="HTH_XRE"/>
    <property type="match status" value="1"/>
</dbReference>
<sequence length="102" mass="11759">MTETQQIFIKNLRRIRNTTGQSQSSVAEKCGLSTNYIAGLESGRRFPSPATIDKLCVALEIRPYELFYDPMKDFQPIDAGNAQYVVKQYIKRRLEELIKELD</sequence>
<dbReference type="InterPro" id="IPR010982">
    <property type="entry name" value="Lambda_DNA-bd_dom_sf"/>
</dbReference>
<evidence type="ECO:0000313" key="3">
    <source>
        <dbReference type="EMBL" id="ADK82496.1"/>
    </source>
</evidence>
<dbReference type="KEGG" id="ssm:Spirs_3407"/>
<dbReference type="GO" id="GO:0003700">
    <property type="term" value="F:DNA-binding transcription factor activity"/>
    <property type="evidence" value="ECO:0007669"/>
    <property type="project" value="TreeGrafter"/>
</dbReference>
<keyword evidence="4" id="KW-1185">Reference proteome</keyword>
<evidence type="ECO:0000259" key="2">
    <source>
        <dbReference type="PROSITE" id="PS50943"/>
    </source>
</evidence>
<dbReference type="Proteomes" id="UP000002318">
    <property type="component" value="Chromosome"/>
</dbReference>
<feature type="domain" description="HTH cro/C1-type" evidence="2">
    <location>
        <begin position="12"/>
        <end position="66"/>
    </location>
</feature>
<accession>E1R2D6</accession>
<reference evidence="3 4" key="1">
    <citation type="journal article" date="2010" name="Stand. Genomic Sci.">
        <title>Complete genome sequence of Spirochaeta smaragdinae type strain (SEBR 4228).</title>
        <authorList>
            <person name="Mavromatis K."/>
            <person name="Yasawong M."/>
            <person name="Chertkov O."/>
            <person name="Lapidus A."/>
            <person name="Lucas S."/>
            <person name="Nolan M."/>
            <person name="Del Rio T.G."/>
            <person name="Tice H."/>
            <person name="Cheng J.F."/>
            <person name="Pitluck S."/>
            <person name="Liolios K."/>
            <person name="Ivanova N."/>
            <person name="Tapia R."/>
            <person name="Han C."/>
            <person name="Bruce D."/>
            <person name="Goodwin L."/>
            <person name="Pati A."/>
            <person name="Chen A."/>
            <person name="Palaniappan K."/>
            <person name="Land M."/>
            <person name="Hauser L."/>
            <person name="Chang Y.J."/>
            <person name="Jeffries C.D."/>
            <person name="Detter J.C."/>
            <person name="Rohde M."/>
            <person name="Brambilla E."/>
            <person name="Spring S."/>
            <person name="Goker M."/>
            <person name="Sikorski J."/>
            <person name="Woyke T."/>
            <person name="Bristow J."/>
            <person name="Eisen J.A."/>
            <person name="Markowitz V."/>
            <person name="Hugenholtz P."/>
            <person name="Klenk H.P."/>
            <person name="Kyrpides N.C."/>
        </authorList>
    </citation>
    <scope>NUCLEOTIDE SEQUENCE [LARGE SCALE GENOMIC DNA]</scope>
    <source>
        <strain evidence="4">DSM 11293 / JCM 15392 / SEBR 4228</strain>
    </source>
</reference>
<dbReference type="PANTHER" id="PTHR46797:SF1">
    <property type="entry name" value="METHYLPHOSPHONATE SYNTHASE"/>
    <property type="match status" value="1"/>
</dbReference>
<dbReference type="PROSITE" id="PS50943">
    <property type="entry name" value="HTH_CROC1"/>
    <property type="match status" value="1"/>
</dbReference>
<evidence type="ECO:0000313" key="4">
    <source>
        <dbReference type="Proteomes" id="UP000002318"/>
    </source>
</evidence>
<dbReference type="SMART" id="SM00530">
    <property type="entry name" value="HTH_XRE"/>
    <property type="match status" value="1"/>
</dbReference>
<dbReference type="SUPFAM" id="SSF47413">
    <property type="entry name" value="lambda repressor-like DNA-binding domains"/>
    <property type="match status" value="1"/>
</dbReference>
<dbReference type="InterPro" id="IPR050807">
    <property type="entry name" value="TransReg_Diox_bact_type"/>
</dbReference>
<proteinExistence type="predicted"/>
<dbReference type="AlphaFoldDB" id="E1R2D6"/>
<dbReference type="STRING" id="573413.Spirs_3407"/>
<dbReference type="PANTHER" id="PTHR46797">
    <property type="entry name" value="HTH-TYPE TRANSCRIPTIONAL REGULATOR"/>
    <property type="match status" value="1"/>
</dbReference>
<dbReference type="EMBL" id="CP002116">
    <property type="protein sequence ID" value="ADK82496.1"/>
    <property type="molecule type" value="Genomic_DNA"/>
</dbReference>
<evidence type="ECO:0000256" key="1">
    <source>
        <dbReference type="ARBA" id="ARBA00023125"/>
    </source>
</evidence>
<organism evidence="3 4">
    <name type="scientific">Sediminispirochaeta smaragdinae (strain DSM 11293 / JCM 15392 / SEBR 4228)</name>
    <name type="common">Spirochaeta smaragdinae</name>
    <dbReference type="NCBI Taxonomy" id="573413"/>
    <lineage>
        <taxon>Bacteria</taxon>
        <taxon>Pseudomonadati</taxon>
        <taxon>Spirochaetota</taxon>
        <taxon>Spirochaetia</taxon>
        <taxon>Spirochaetales</taxon>
        <taxon>Spirochaetaceae</taxon>
        <taxon>Sediminispirochaeta</taxon>
    </lineage>
</organism>